<evidence type="ECO:0000256" key="2">
    <source>
        <dbReference type="ARBA" id="ARBA00022801"/>
    </source>
</evidence>
<dbReference type="InterPro" id="IPR000330">
    <property type="entry name" value="SNF2_N"/>
</dbReference>
<dbReference type="InterPro" id="IPR001650">
    <property type="entry name" value="Helicase_C-like"/>
</dbReference>
<dbReference type="GO" id="GO:0005634">
    <property type="term" value="C:nucleus"/>
    <property type="evidence" value="ECO:0007669"/>
    <property type="project" value="TreeGrafter"/>
</dbReference>
<keyword evidence="3" id="KW-0067">ATP-binding</keyword>
<evidence type="ECO:0000259" key="5">
    <source>
        <dbReference type="PROSITE" id="PS51192"/>
    </source>
</evidence>
<feature type="region of interest" description="Disordered" evidence="4">
    <location>
        <begin position="1817"/>
        <end position="1859"/>
    </location>
</feature>
<feature type="compositionally biased region" description="Polar residues" evidence="4">
    <location>
        <begin position="1833"/>
        <end position="1843"/>
    </location>
</feature>
<organism evidence="7 8">
    <name type="scientific">Cudoniella acicularis</name>
    <dbReference type="NCBI Taxonomy" id="354080"/>
    <lineage>
        <taxon>Eukaryota</taxon>
        <taxon>Fungi</taxon>
        <taxon>Dikarya</taxon>
        <taxon>Ascomycota</taxon>
        <taxon>Pezizomycotina</taxon>
        <taxon>Leotiomycetes</taxon>
        <taxon>Helotiales</taxon>
        <taxon>Tricladiaceae</taxon>
        <taxon>Cudoniella</taxon>
    </lineage>
</organism>
<dbReference type="InterPro" id="IPR050628">
    <property type="entry name" value="SNF2_RAD54_helicase_TF"/>
</dbReference>
<feature type="compositionally biased region" description="Polar residues" evidence="4">
    <location>
        <begin position="1906"/>
        <end position="1920"/>
    </location>
</feature>
<feature type="compositionally biased region" description="Low complexity" evidence="4">
    <location>
        <begin position="1822"/>
        <end position="1832"/>
    </location>
</feature>
<evidence type="ECO:0000256" key="1">
    <source>
        <dbReference type="ARBA" id="ARBA00022741"/>
    </source>
</evidence>
<reference evidence="7 8" key="1">
    <citation type="submission" date="2020-03" db="EMBL/GenBank/DDBJ databases">
        <title>Draft Genome Sequence of Cudoniella acicularis.</title>
        <authorList>
            <person name="Buettner E."/>
            <person name="Kellner H."/>
        </authorList>
    </citation>
    <scope>NUCLEOTIDE SEQUENCE [LARGE SCALE GENOMIC DNA]</scope>
    <source>
        <strain evidence="7 8">DSM 108380</strain>
    </source>
</reference>
<dbReference type="InterPro" id="IPR014001">
    <property type="entry name" value="Helicase_ATP-bd"/>
</dbReference>
<proteinExistence type="predicted"/>
<keyword evidence="2" id="KW-0378">Hydrolase</keyword>
<evidence type="ECO:0000313" key="7">
    <source>
        <dbReference type="EMBL" id="KAF4631765.1"/>
    </source>
</evidence>
<dbReference type="SUPFAM" id="SSF52540">
    <property type="entry name" value="P-loop containing nucleoside triphosphate hydrolases"/>
    <property type="match status" value="2"/>
</dbReference>
<feature type="region of interest" description="Disordered" evidence="4">
    <location>
        <begin position="1182"/>
        <end position="1204"/>
    </location>
</feature>
<sequence>MAAYFSTYMPDCALSDAPPQPLAKKIRTDYHYPHSSEDHRFGPANLRGDAKVTSPSTCAFHAPSHSNHSNLPIPQTTEAGVQPSWNLYQQPSLPFSVPLRQHVVPNEAPVLPVIMATHHDHREMAPSQLVLSGPHNMNDTPLTGQMLQFASKPFSCISSIFSPPTTCDLAPRPLSSMAVATSVQSWQMDEGEQNLHSDPRDLALSIESGLTSDSEQELVCFGMIMGIAAELTEIPKSKSTGTSSAFPVRLHSSGAFTILDEPSVHGKIATESHKMIQGLTEESSLNIQTVCTLEDQRQNAGPKRRANLLRQKVCSLSIILYGPMDFFDDVGEYVEQHGIYLQDPKGCDRNVLYCNPHSLSLSNGESYPLTFDLDQQQTSVQMEGLPQENDLLEVLNTSEPLCETPQPTAIKTQLGSHQKQALTFMLRREKGWALDGSWPDIWETVGTNQGSHYINKISHALQAEAPPQFLGGIIADPMGLGKTLTMIALIASDTDGSYGAQNRLHENHVTPLPGPGKRLTLVVVPLSLLPAWEEQLTEHVYEGGLKWQRHYGKSRIISETESLSDCNIVLTTYQTLSSEWRKSVDLQRSVLFHVQWRRVILDEAHVIRNSDSQVARAICALEADSRWAVTGTPLQNRLSDLGTLLKFLRPYPYGDAKQFDTDIGQLWKAGNLEEAVKRLKRLIRCLVLRRPKATIDLPARHNLLYPLDFNPEELSIYQEVKARALRRIDEALFSTSDTSSAYANALRQIDALRMICNLGSHYRPSGQTRKLKNRVDDWDNRAQQAFDSQREFSDVSCYLCKLTLEATESSRSIELSCGHTPPCSLARVSVNDSANQAGLASNALLHPEALPTKVAALVSQVKALEKDVKCVVFSYWRSTLDLIQSALEHAAIATARFDGSLSPKDRQASVDKFRKDPSVRVMLLTLSCGAVGLTLTVATRAYLMEPHWNPTVEEQALARIHRIGQKKEITTIRFFMRDSFEEHVIEVQKKKKHLADVLLSSQNDASSDDNASRLEGNLSDTLKPNISEFLCVRHPRNPGMEHGPRGPILSMEPSLERASMNQEPETDAAARAESQGTDIGVSHACEPNKSEAGLNSKMDSVDIVDHTIQHYRGAIGETYDTFGNGVEPNIPRDRGKSPTSEDVLVNNTVRQDKGANCNDPSILCNYEGDKALQLGETANDEATVTNDQEEGSSLKPPTAKDDDDHRILDFQEEEMPRSPEIESLNLVSGESPDLITGTECHSVHTQDEYTQHHPSSYHIKVIASPFSIILPRWPEHLNSRKDWHFSPNMTDNAALLTFPNKNRFRLSNMHKRRTGYTACDQHFTSKKRFPGPVSNYPTRIEKEGLPLIMEYWTCTVCNIEMQLQSRNPHLSGKRHAAAAEEYQERILQATRTQEAGKQWTCTICNIEMQMQSRDSHLSGNRHAIATQSRLEPRTYFPECNNAASSSSATAKTLPANSGVGGITEDTIYATSDMTEVYGALAVLVWQCTTCSCYVPLSVRQSHLSSIDHVQKLVEAIKVTCMAIPQPQLQVSGNDLGERENLDYQDVVCGAKALAAYLVNHSSYKEAIPEFSAMNPLLESMAQPNRKSKPETCAPTCPDCRTDLVGDNETIHSCPYPQFTPVPSTGPLDSFFLSFSGYQYDPSIPPAESFRSFRRGLRRWSDWDGYSPDTWKEYEEDIYTRYQAALTQEFNLWFGTEDDIRAWHSLCRAIAIQPLPATCELCREAVRNRHVNIVDLIQWAREREVGQVKIFETVKELSTYAQLDFNFVSSDLSSSTIQLLPPESQELHINLLSMVKTVNTVNTMDKPTFSFKLFDPNTSGDNSGSRCSNPSSSWESGNDLNSCPSAEPTMKSPSNNIGLSSGRVIKKPSSIFAAPRQHGNMPNPFALLAVPIKNTSSPEADTKDNDSNLQLAANQGKNEQE</sequence>
<dbReference type="Gene3D" id="3.40.50.10810">
    <property type="entry name" value="Tandem AAA-ATPase domain"/>
    <property type="match status" value="1"/>
</dbReference>
<dbReference type="EMBL" id="JAAMPI010000412">
    <property type="protein sequence ID" value="KAF4631765.1"/>
    <property type="molecule type" value="Genomic_DNA"/>
</dbReference>
<gene>
    <name evidence="7" type="ORF">G7Y89_g6362</name>
</gene>
<dbReference type="GO" id="GO:0008094">
    <property type="term" value="F:ATP-dependent activity, acting on DNA"/>
    <property type="evidence" value="ECO:0007669"/>
    <property type="project" value="TreeGrafter"/>
</dbReference>
<dbReference type="CDD" id="cd18008">
    <property type="entry name" value="DEXDc_SHPRH-like"/>
    <property type="match status" value="1"/>
</dbReference>
<dbReference type="PROSITE" id="PS51194">
    <property type="entry name" value="HELICASE_CTER"/>
    <property type="match status" value="1"/>
</dbReference>
<dbReference type="GO" id="GO:0005524">
    <property type="term" value="F:ATP binding"/>
    <property type="evidence" value="ECO:0007669"/>
    <property type="project" value="UniProtKB-KW"/>
</dbReference>
<dbReference type="Pfam" id="PF00271">
    <property type="entry name" value="Helicase_C"/>
    <property type="match status" value="1"/>
</dbReference>
<dbReference type="Pfam" id="PF00176">
    <property type="entry name" value="SNF2-rel_dom"/>
    <property type="match status" value="1"/>
</dbReference>
<keyword evidence="8" id="KW-1185">Reference proteome</keyword>
<evidence type="ECO:0000256" key="3">
    <source>
        <dbReference type="ARBA" id="ARBA00022840"/>
    </source>
</evidence>
<dbReference type="GO" id="GO:0016787">
    <property type="term" value="F:hydrolase activity"/>
    <property type="evidence" value="ECO:0007669"/>
    <property type="project" value="UniProtKB-KW"/>
</dbReference>
<dbReference type="SMART" id="SM00487">
    <property type="entry name" value="DEXDc"/>
    <property type="match status" value="1"/>
</dbReference>
<dbReference type="PROSITE" id="PS51192">
    <property type="entry name" value="HELICASE_ATP_BIND_1"/>
    <property type="match status" value="1"/>
</dbReference>
<accession>A0A8H4RMU2</accession>
<dbReference type="OrthoDB" id="448448at2759"/>
<evidence type="ECO:0000313" key="8">
    <source>
        <dbReference type="Proteomes" id="UP000566819"/>
    </source>
</evidence>
<name>A0A8H4RMU2_9HELO</name>
<dbReference type="PANTHER" id="PTHR45626:SF22">
    <property type="entry name" value="DNA REPAIR PROTEIN RAD5"/>
    <property type="match status" value="1"/>
</dbReference>
<dbReference type="InterPro" id="IPR027417">
    <property type="entry name" value="P-loop_NTPase"/>
</dbReference>
<dbReference type="PANTHER" id="PTHR45626">
    <property type="entry name" value="TRANSCRIPTION TERMINATION FACTOR 2-RELATED"/>
    <property type="match status" value="1"/>
</dbReference>
<dbReference type="Gene3D" id="3.40.50.300">
    <property type="entry name" value="P-loop containing nucleotide triphosphate hydrolases"/>
    <property type="match status" value="1"/>
</dbReference>
<feature type="domain" description="Helicase C-terminal" evidence="6">
    <location>
        <begin position="860"/>
        <end position="1006"/>
    </location>
</feature>
<keyword evidence="1" id="KW-0547">Nucleotide-binding</keyword>
<dbReference type="GO" id="GO:0006281">
    <property type="term" value="P:DNA repair"/>
    <property type="evidence" value="ECO:0007669"/>
    <property type="project" value="TreeGrafter"/>
</dbReference>
<evidence type="ECO:0000256" key="4">
    <source>
        <dbReference type="SAM" id="MobiDB-lite"/>
    </source>
</evidence>
<evidence type="ECO:0000259" key="6">
    <source>
        <dbReference type="PROSITE" id="PS51194"/>
    </source>
</evidence>
<comment type="caution">
    <text evidence="7">The sequence shown here is derived from an EMBL/GenBank/DDBJ whole genome shotgun (WGS) entry which is preliminary data.</text>
</comment>
<dbReference type="SMART" id="SM00490">
    <property type="entry name" value="HELICc"/>
    <property type="match status" value="1"/>
</dbReference>
<dbReference type="CDD" id="cd18793">
    <property type="entry name" value="SF2_C_SNF"/>
    <property type="match status" value="1"/>
</dbReference>
<dbReference type="InterPro" id="IPR049730">
    <property type="entry name" value="SNF2/RAD54-like_C"/>
</dbReference>
<protein>
    <submittedName>
        <fullName evidence="7">Uncharacterized protein</fullName>
    </submittedName>
</protein>
<feature type="region of interest" description="Disordered" evidence="4">
    <location>
        <begin position="1889"/>
        <end position="1920"/>
    </location>
</feature>
<feature type="domain" description="Helicase ATP-binding" evidence="5">
    <location>
        <begin position="463"/>
        <end position="651"/>
    </location>
</feature>
<dbReference type="InterPro" id="IPR038718">
    <property type="entry name" value="SNF2-like_sf"/>
</dbReference>
<dbReference type="Proteomes" id="UP000566819">
    <property type="component" value="Unassembled WGS sequence"/>
</dbReference>